<name>A0A2W7RQV5_9BACT</name>
<feature type="chain" id="PRO_5016120379" evidence="1">
    <location>
        <begin position="22"/>
        <end position="107"/>
    </location>
</feature>
<sequence>MKSISIKMLVFLLLLSGISISSCTKQVSAPTQGQITATKLQKVMVKGDIVFIYNVDGTSAQGSLVNISNDGYITVAYQAVYATYNLSLLKEYYSVVLSNGNNWFLYF</sequence>
<reference evidence="2 3" key="1">
    <citation type="submission" date="2018-06" db="EMBL/GenBank/DDBJ databases">
        <title>Genomic Encyclopedia of Archaeal and Bacterial Type Strains, Phase II (KMG-II): from individual species to whole genera.</title>
        <authorList>
            <person name="Goeker M."/>
        </authorList>
    </citation>
    <scope>NUCLEOTIDE SEQUENCE [LARGE SCALE GENOMIC DNA]</scope>
    <source>
        <strain evidence="2 3">DSM 23241</strain>
    </source>
</reference>
<evidence type="ECO:0000256" key="1">
    <source>
        <dbReference type="SAM" id="SignalP"/>
    </source>
</evidence>
<dbReference type="AlphaFoldDB" id="A0A2W7RQV5"/>
<feature type="signal peptide" evidence="1">
    <location>
        <begin position="1"/>
        <end position="21"/>
    </location>
</feature>
<dbReference type="EMBL" id="QKZV01000008">
    <property type="protein sequence ID" value="PZX60920.1"/>
    <property type="molecule type" value="Genomic_DNA"/>
</dbReference>
<keyword evidence="3" id="KW-1185">Reference proteome</keyword>
<accession>A0A2W7RQV5</accession>
<protein>
    <submittedName>
        <fullName evidence="2">Uncharacterized protein</fullName>
    </submittedName>
</protein>
<gene>
    <name evidence="2" type="ORF">LX80_02404</name>
</gene>
<keyword evidence="1" id="KW-0732">Signal</keyword>
<comment type="caution">
    <text evidence="2">The sequence shown here is derived from an EMBL/GenBank/DDBJ whole genome shotgun (WGS) entry which is preliminary data.</text>
</comment>
<dbReference type="Proteomes" id="UP000249720">
    <property type="component" value="Unassembled WGS sequence"/>
</dbReference>
<evidence type="ECO:0000313" key="3">
    <source>
        <dbReference type="Proteomes" id="UP000249720"/>
    </source>
</evidence>
<evidence type="ECO:0000313" key="2">
    <source>
        <dbReference type="EMBL" id="PZX60920.1"/>
    </source>
</evidence>
<proteinExistence type="predicted"/>
<organism evidence="2 3">
    <name type="scientific">Hydrotalea sandarakina</name>
    <dbReference type="NCBI Taxonomy" id="1004304"/>
    <lineage>
        <taxon>Bacteria</taxon>
        <taxon>Pseudomonadati</taxon>
        <taxon>Bacteroidota</taxon>
        <taxon>Chitinophagia</taxon>
        <taxon>Chitinophagales</taxon>
        <taxon>Chitinophagaceae</taxon>
        <taxon>Hydrotalea</taxon>
    </lineage>
</organism>
<dbReference type="RefSeq" id="WP_170120454.1">
    <property type="nucleotide sequence ID" value="NZ_QKZV01000008.1"/>
</dbReference>
<dbReference type="PROSITE" id="PS51257">
    <property type="entry name" value="PROKAR_LIPOPROTEIN"/>
    <property type="match status" value="1"/>
</dbReference>